<evidence type="ECO:0000313" key="2">
    <source>
        <dbReference type="EMBL" id="OGE28134.1"/>
    </source>
</evidence>
<dbReference type="Pfam" id="PF01996">
    <property type="entry name" value="F420_ligase"/>
    <property type="match status" value="1"/>
</dbReference>
<dbReference type="SUPFAM" id="SSF144010">
    <property type="entry name" value="CofE-like"/>
    <property type="match status" value="1"/>
</dbReference>
<evidence type="ECO:0000259" key="1">
    <source>
        <dbReference type="Pfam" id="PF01996"/>
    </source>
</evidence>
<dbReference type="Gene3D" id="3.30.1330.100">
    <property type="entry name" value="CofE-like"/>
    <property type="match status" value="1"/>
</dbReference>
<dbReference type="EMBL" id="MFCP01000021">
    <property type="protein sequence ID" value="OGE28134.1"/>
    <property type="molecule type" value="Genomic_DNA"/>
</dbReference>
<reference evidence="2 3" key="1">
    <citation type="journal article" date="2016" name="Nat. Commun.">
        <title>Thousands of microbial genomes shed light on interconnected biogeochemical processes in an aquifer system.</title>
        <authorList>
            <person name="Anantharaman K."/>
            <person name="Brown C.T."/>
            <person name="Hug L.A."/>
            <person name="Sharon I."/>
            <person name="Castelle C.J."/>
            <person name="Probst A.J."/>
            <person name="Thomas B.C."/>
            <person name="Singh A."/>
            <person name="Wilkins M.J."/>
            <person name="Karaoz U."/>
            <person name="Brodie E.L."/>
            <person name="Williams K.H."/>
            <person name="Hubbard S.S."/>
            <person name="Banfield J.F."/>
        </authorList>
    </citation>
    <scope>NUCLEOTIDE SEQUENCE [LARGE SCALE GENOMIC DNA]</scope>
</reference>
<dbReference type="Proteomes" id="UP000177555">
    <property type="component" value="Unassembled WGS sequence"/>
</dbReference>
<dbReference type="Gene3D" id="3.90.1660.10">
    <property type="entry name" value="CofE-like domain"/>
    <property type="match status" value="1"/>
</dbReference>
<comment type="caution">
    <text evidence="2">The sequence shown here is derived from an EMBL/GenBank/DDBJ whole genome shotgun (WGS) entry which is preliminary data.</text>
</comment>
<gene>
    <name evidence="2" type="ORF">A2867_01105</name>
</gene>
<dbReference type="AlphaFoldDB" id="A0A1F5JHM8"/>
<dbReference type="InterPro" id="IPR002847">
    <property type="entry name" value="F420-0_gamma-glut_ligase-dom"/>
</dbReference>
<organism evidence="2 3">
    <name type="scientific">Candidatus Daviesbacteria bacterium RIFCSPHIGHO2_01_FULL_40_11</name>
    <dbReference type="NCBI Taxonomy" id="1797762"/>
    <lineage>
        <taxon>Bacteria</taxon>
        <taxon>Candidatus Daviesiibacteriota</taxon>
    </lineage>
</organism>
<accession>A0A1F5JHM8</accession>
<evidence type="ECO:0000313" key="3">
    <source>
        <dbReference type="Proteomes" id="UP000177555"/>
    </source>
</evidence>
<dbReference type="PANTHER" id="PTHR47917:SF1">
    <property type="entry name" value="COENZYME F420:L-GLUTAMATE LIGASE"/>
    <property type="match status" value="1"/>
</dbReference>
<dbReference type="PANTHER" id="PTHR47917">
    <property type="match status" value="1"/>
</dbReference>
<protein>
    <recommendedName>
        <fullName evidence="1">Coenzyme F420:L-glutamate ligase-like domain-containing protein</fullName>
    </recommendedName>
</protein>
<sequence length="251" mass="28419">MKVQAITTRKFLPPKDNLWDLLSAIKTLKERSVVAVTSKVVAIGEERCIPIGSIAKDELIAQESDKYLPRELSLNKWTIYTIKNNLLVATAGIDESNADGYYILWPKNPAFSARKIWQFLRKKFQLKNLGVIITDSRVTPLRRGVLGMAISYFGFKPLKDYRGMVDLFGRRFEMETTDIADCLATAAVLEMGEGVEQQPLAIITDIPYIEFIDKEFKPKTSDDSFEIPEKEDLFYPFLSAVPWKKGGGGNR</sequence>
<name>A0A1F5JHM8_9BACT</name>
<feature type="domain" description="Coenzyme F420:L-glutamate ligase-like" evidence="1">
    <location>
        <begin position="26"/>
        <end position="204"/>
    </location>
</feature>
<proteinExistence type="predicted"/>